<dbReference type="GO" id="GO:0005506">
    <property type="term" value="F:iron ion binding"/>
    <property type="evidence" value="ECO:0007669"/>
    <property type="project" value="InterPro"/>
</dbReference>
<comment type="caution">
    <text evidence="1">The sequence shown here is derived from an EMBL/GenBank/DDBJ whole genome shotgun (WGS) entry which is preliminary data.</text>
</comment>
<dbReference type="InterPro" id="IPR027588">
    <property type="entry name" value="XXXCH_dom_fam"/>
</dbReference>
<dbReference type="GO" id="GO:0020037">
    <property type="term" value="F:heme binding"/>
    <property type="evidence" value="ECO:0007669"/>
    <property type="project" value="InterPro"/>
</dbReference>
<dbReference type="AlphaFoldDB" id="A0A7V4LDS8"/>
<proteinExistence type="predicted"/>
<evidence type="ECO:0000313" key="1">
    <source>
        <dbReference type="EMBL" id="HGS06179.1"/>
    </source>
</evidence>
<sequence>MEEKEEKSWPRLNLAQELENLARGLREGSLTAAGGIWTVPPEVAGKLEIREKKGRLVVKAKFSFETLGQYAPAAREPVAGWQEAFKAVKQRLGRRFREMQQAVLKGDFPPRATLEAFSADSQAMARLAEPDWQEAMTAYLAHVEALHRAVKAGDLEALGHEMEDLRTAMVTCHREFK</sequence>
<name>A0A7V4LDS8_9BACT</name>
<dbReference type="NCBIfam" id="TIGR04358">
    <property type="entry name" value="XXXCH_domain"/>
    <property type="match status" value="1"/>
</dbReference>
<gene>
    <name evidence="1" type="ORF">ENT08_10705</name>
</gene>
<dbReference type="SUPFAM" id="SSF47175">
    <property type="entry name" value="Cytochromes"/>
    <property type="match status" value="1"/>
</dbReference>
<dbReference type="Gene3D" id="1.20.120.10">
    <property type="entry name" value="Cytochrome c/b562"/>
    <property type="match status" value="1"/>
</dbReference>
<organism evidence="1">
    <name type="scientific">Desulfobacca acetoxidans</name>
    <dbReference type="NCBI Taxonomy" id="60893"/>
    <lineage>
        <taxon>Bacteria</taxon>
        <taxon>Pseudomonadati</taxon>
        <taxon>Thermodesulfobacteriota</taxon>
        <taxon>Desulfobaccia</taxon>
        <taxon>Desulfobaccales</taxon>
        <taxon>Desulfobaccaceae</taxon>
        <taxon>Desulfobacca</taxon>
    </lineage>
</organism>
<dbReference type="GO" id="GO:0022900">
    <property type="term" value="P:electron transport chain"/>
    <property type="evidence" value="ECO:0007669"/>
    <property type="project" value="InterPro"/>
</dbReference>
<dbReference type="GO" id="GO:0009055">
    <property type="term" value="F:electron transfer activity"/>
    <property type="evidence" value="ECO:0007669"/>
    <property type="project" value="InterPro"/>
</dbReference>
<protein>
    <submittedName>
        <fullName evidence="1">GAK system XXXCH domain-containing protein</fullName>
    </submittedName>
</protein>
<dbReference type="InterPro" id="IPR010980">
    <property type="entry name" value="Cyt_c/b562"/>
</dbReference>
<dbReference type="EMBL" id="DSXI01000636">
    <property type="protein sequence ID" value="HGS06179.1"/>
    <property type="molecule type" value="Genomic_DNA"/>
</dbReference>
<accession>A0A7V4LDS8</accession>
<reference evidence="1" key="1">
    <citation type="journal article" date="2020" name="mSystems">
        <title>Genome- and Community-Level Interaction Insights into Carbon Utilization and Element Cycling Functions of Hydrothermarchaeota in Hydrothermal Sediment.</title>
        <authorList>
            <person name="Zhou Z."/>
            <person name="Liu Y."/>
            <person name="Xu W."/>
            <person name="Pan J."/>
            <person name="Luo Z.H."/>
            <person name="Li M."/>
        </authorList>
    </citation>
    <scope>NUCLEOTIDE SEQUENCE [LARGE SCALE GENOMIC DNA]</scope>
    <source>
        <strain evidence="1">SpSt-548</strain>
    </source>
</reference>